<name>A0A4P9VUL4_9FUNG</name>
<reference evidence="2" key="1">
    <citation type="journal article" date="2018" name="Nat. Microbiol.">
        <title>Leveraging single-cell genomics to expand the fungal tree of life.</title>
        <authorList>
            <person name="Ahrendt S.R."/>
            <person name="Quandt C.A."/>
            <person name="Ciobanu D."/>
            <person name="Clum A."/>
            <person name="Salamov A."/>
            <person name="Andreopoulos B."/>
            <person name="Cheng J.F."/>
            <person name="Woyke T."/>
            <person name="Pelin A."/>
            <person name="Henrissat B."/>
            <person name="Reynolds N.K."/>
            <person name="Benny G.L."/>
            <person name="Smith M.E."/>
            <person name="James T.Y."/>
            <person name="Grigoriev I.V."/>
        </authorList>
    </citation>
    <scope>NUCLEOTIDE SEQUENCE [LARGE SCALE GENOMIC DNA]</scope>
</reference>
<dbReference type="OrthoDB" id="65716at2759"/>
<keyword evidence="2" id="KW-1185">Reference proteome</keyword>
<dbReference type="Proteomes" id="UP000269721">
    <property type="component" value="Unassembled WGS sequence"/>
</dbReference>
<dbReference type="GO" id="GO:0090173">
    <property type="term" value="P:regulation of synaptonemal complex assembly"/>
    <property type="evidence" value="ECO:0007669"/>
    <property type="project" value="InterPro"/>
</dbReference>
<feature type="non-terminal residue" evidence="1">
    <location>
        <position position="344"/>
    </location>
</feature>
<dbReference type="PANTHER" id="PTHR40375">
    <property type="entry name" value="SPORULATION-SPECIFIC PROTEIN 22"/>
    <property type="match status" value="1"/>
</dbReference>
<organism evidence="1 2">
    <name type="scientific">Blyttiomyces helicus</name>
    <dbReference type="NCBI Taxonomy" id="388810"/>
    <lineage>
        <taxon>Eukaryota</taxon>
        <taxon>Fungi</taxon>
        <taxon>Fungi incertae sedis</taxon>
        <taxon>Chytridiomycota</taxon>
        <taxon>Chytridiomycota incertae sedis</taxon>
        <taxon>Chytridiomycetes</taxon>
        <taxon>Chytridiomycetes incertae sedis</taxon>
        <taxon>Blyttiomyces</taxon>
    </lineage>
</organism>
<proteinExistence type="predicted"/>
<sequence>MISMEEGKDEEGTLVANRTLADFREIRFDDNGCFLPYEFLALESMQAIATTAASLDFFIAAADLAYKKSNKHVLKGVLRQILRCSLDWSVDVNRRCLVRLAKADGSDAEVSAFIEKAHSLLKDWTASNDSETASSFEHEIDWLYRISWNMAVATAKDGTAVELSCRFFKITADLLTLNRVPQISTLHCIKTCYYAALAGHLVLARLTSPPAPQHLEAAHEALKALRSAEEDLRQAGGGKPGDAVGCQSVYLEFELRVKRKEWEKLKDVVAFADANDAPVNVFERMADIVTRHDCPTAIVFMTVQATLDAILKRDPDFDLARFSQWFRALARIAIVSGKESAIIL</sequence>
<dbReference type="PANTHER" id="PTHR40375:SF2">
    <property type="entry name" value="SPORULATION-SPECIFIC PROTEIN 22"/>
    <property type="match status" value="1"/>
</dbReference>
<evidence type="ECO:0000313" key="1">
    <source>
        <dbReference type="EMBL" id="RKO83289.1"/>
    </source>
</evidence>
<gene>
    <name evidence="1" type="ORF">BDK51DRAFT_33601</name>
</gene>
<dbReference type="EMBL" id="ML001422">
    <property type="protein sequence ID" value="RKO83289.1"/>
    <property type="molecule type" value="Genomic_DNA"/>
</dbReference>
<evidence type="ECO:0000313" key="2">
    <source>
        <dbReference type="Proteomes" id="UP000269721"/>
    </source>
</evidence>
<accession>A0A4P9VUL4</accession>
<dbReference type="AlphaFoldDB" id="A0A4P9VUL4"/>
<protein>
    <submittedName>
        <fullName evidence="1">Uncharacterized protein</fullName>
    </submittedName>
</protein>
<dbReference type="InterPro" id="IPR039057">
    <property type="entry name" value="Spo22/ZIP4"/>
</dbReference>